<protein>
    <submittedName>
        <fullName evidence="3">Uncharacterized protein</fullName>
    </submittedName>
</protein>
<keyword evidence="4" id="KW-1185">Reference proteome</keyword>
<evidence type="ECO:0000256" key="1">
    <source>
        <dbReference type="SAM" id="Phobius"/>
    </source>
</evidence>
<gene>
    <name evidence="3" type="ORF">AQZ52_15595</name>
</gene>
<accession>A0A117USX3</accession>
<evidence type="ECO:0000313" key="4">
    <source>
        <dbReference type="Proteomes" id="UP000058012"/>
    </source>
</evidence>
<reference evidence="3 4" key="1">
    <citation type="submission" date="2015-10" db="EMBL/GenBank/DDBJ databases">
        <title>Draft genome sequence of Novosphingobium fuchskuhlense DSM 25065 isolated from a surface water sample of the southwest basin of Lake Grosse Fuchskuhle.</title>
        <authorList>
            <person name="Ruckert C."/>
            <person name="Winkler A."/>
            <person name="Glaeser J."/>
            <person name="Grossart H.-P."/>
            <person name="Kalinowski J."/>
            <person name="Glaeser S."/>
        </authorList>
    </citation>
    <scope>NUCLEOTIDE SEQUENCE [LARGE SCALE GENOMIC DNA]</scope>
    <source>
        <strain evidence="3 4">FNE08-7</strain>
    </source>
</reference>
<evidence type="ECO:0000313" key="3">
    <source>
        <dbReference type="EMBL" id="KUR70276.1"/>
    </source>
</evidence>
<dbReference type="EMBL" id="LLZS01000009">
    <property type="protein sequence ID" value="KUR70276.1"/>
    <property type="molecule type" value="Genomic_DNA"/>
</dbReference>
<dbReference type="RefSeq" id="WP_067913053.1">
    <property type="nucleotide sequence ID" value="NZ_KQ954246.1"/>
</dbReference>
<keyword evidence="1" id="KW-0812">Transmembrane</keyword>
<organism evidence="3 4">
    <name type="scientific">Novosphingobium fuchskuhlense</name>
    <dbReference type="NCBI Taxonomy" id="1117702"/>
    <lineage>
        <taxon>Bacteria</taxon>
        <taxon>Pseudomonadati</taxon>
        <taxon>Pseudomonadota</taxon>
        <taxon>Alphaproteobacteria</taxon>
        <taxon>Sphingomonadales</taxon>
        <taxon>Sphingomonadaceae</taxon>
        <taxon>Novosphingobium</taxon>
    </lineage>
</organism>
<feature type="transmembrane region" description="Helical" evidence="1">
    <location>
        <begin position="31"/>
        <end position="50"/>
    </location>
</feature>
<name>A0A117USX3_9SPHN</name>
<keyword evidence="2" id="KW-0732">Signal</keyword>
<keyword evidence="1" id="KW-1133">Transmembrane helix</keyword>
<dbReference type="AlphaFoldDB" id="A0A117USX3"/>
<keyword evidence="1" id="KW-0472">Membrane</keyword>
<proteinExistence type="predicted"/>
<feature type="chain" id="PRO_5007156892" evidence="2">
    <location>
        <begin position="22"/>
        <end position="127"/>
    </location>
</feature>
<feature type="signal peptide" evidence="2">
    <location>
        <begin position="1"/>
        <end position="21"/>
    </location>
</feature>
<dbReference type="STRING" id="1117702.AQZ52_15595"/>
<evidence type="ECO:0000256" key="2">
    <source>
        <dbReference type="SAM" id="SignalP"/>
    </source>
</evidence>
<comment type="caution">
    <text evidence="3">The sequence shown here is derived from an EMBL/GenBank/DDBJ whole genome shotgun (WGS) entry which is preliminary data.</text>
</comment>
<dbReference type="Proteomes" id="UP000058012">
    <property type="component" value="Unassembled WGS sequence"/>
</dbReference>
<sequence length="127" mass="14564">MKLWKTATTAIALAAGSLALAAPAEAHGDRAGIAIGAGIVGLAIGAAIASDHNDSDVYVRYDNRPRYYGGYYQAYPAYPVYRPYPAYRSYPAWRGYDPRYDEGRRWREHERWEDHERWEHRGGWRGW</sequence>